<evidence type="ECO:0000256" key="4">
    <source>
        <dbReference type="ARBA" id="ARBA00023239"/>
    </source>
</evidence>
<dbReference type="InterPro" id="IPR022830">
    <property type="entry name" value="Indigdn_synthA-like"/>
</dbReference>
<feature type="compositionally biased region" description="Basic and acidic residues" evidence="6">
    <location>
        <begin position="341"/>
        <end position="352"/>
    </location>
</feature>
<reference evidence="7" key="1">
    <citation type="journal article" date="2021" name="Sci. Adv.">
        <title>The American lobster genome reveals insights on longevity, neural, and immune adaptations.</title>
        <authorList>
            <person name="Polinski J.M."/>
            <person name="Zimin A.V."/>
            <person name="Clark K.F."/>
            <person name="Kohn A.B."/>
            <person name="Sadowski N."/>
            <person name="Timp W."/>
            <person name="Ptitsyn A."/>
            <person name="Khanna P."/>
            <person name="Romanova D.Y."/>
            <person name="Williams P."/>
            <person name="Greenwood S.J."/>
            <person name="Moroz L.L."/>
            <person name="Walt D.R."/>
            <person name="Bodnar A.G."/>
        </authorList>
    </citation>
    <scope>NUCLEOTIDE SEQUENCE</scope>
    <source>
        <strain evidence="7">GMGI-L3</strain>
    </source>
</reference>
<evidence type="ECO:0000256" key="6">
    <source>
        <dbReference type="SAM" id="MobiDB-lite"/>
    </source>
</evidence>
<evidence type="ECO:0000313" key="7">
    <source>
        <dbReference type="EMBL" id="KAG7163403.1"/>
    </source>
</evidence>
<dbReference type="GO" id="GO:0004730">
    <property type="term" value="F:pseudouridylate synthase activity"/>
    <property type="evidence" value="ECO:0007669"/>
    <property type="project" value="InterPro"/>
</dbReference>
<evidence type="ECO:0000256" key="5">
    <source>
        <dbReference type="ARBA" id="ARBA00023295"/>
    </source>
</evidence>
<dbReference type="GO" id="GO:0005737">
    <property type="term" value="C:cytoplasm"/>
    <property type="evidence" value="ECO:0007669"/>
    <property type="project" value="TreeGrafter"/>
</dbReference>
<dbReference type="Proteomes" id="UP000747542">
    <property type="component" value="Unassembled WGS sequence"/>
</dbReference>
<keyword evidence="8" id="KW-1185">Reference proteome</keyword>
<dbReference type="PANTHER" id="PTHR42909:SF1">
    <property type="entry name" value="CARBOHYDRATE KINASE PFKB DOMAIN-CONTAINING PROTEIN"/>
    <property type="match status" value="1"/>
</dbReference>
<organism evidence="7 8">
    <name type="scientific">Homarus americanus</name>
    <name type="common">American lobster</name>
    <dbReference type="NCBI Taxonomy" id="6706"/>
    <lineage>
        <taxon>Eukaryota</taxon>
        <taxon>Metazoa</taxon>
        <taxon>Ecdysozoa</taxon>
        <taxon>Arthropoda</taxon>
        <taxon>Crustacea</taxon>
        <taxon>Multicrustacea</taxon>
        <taxon>Malacostraca</taxon>
        <taxon>Eumalacostraca</taxon>
        <taxon>Eucarida</taxon>
        <taxon>Decapoda</taxon>
        <taxon>Pleocyemata</taxon>
        <taxon>Astacidea</taxon>
        <taxon>Nephropoidea</taxon>
        <taxon>Nephropidae</taxon>
        <taxon>Homarus</taxon>
    </lineage>
</organism>
<keyword evidence="5 7" id="KW-0326">Glycosidase</keyword>
<evidence type="ECO:0000256" key="2">
    <source>
        <dbReference type="ARBA" id="ARBA00022801"/>
    </source>
</evidence>
<dbReference type="EMBL" id="JAHLQT010026473">
    <property type="protein sequence ID" value="KAG7163403.1"/>
    <property type="molecule type" value="Genomic_DNA"/>
</dbReference>
<name>A0A8J5MTI6_HOMAM</name>
<comment type="caution">
    <text evidence="7">The sequence shown here is derived from an EMBL/GenBank/DDBJ whole genome shotgun (WGS) entry which is preliminary data.</text>
</comment>
<dbReference type="GO" id="GO:0046872">
    <property type="term" value="F:metal ion binding"/>
    <property type="evidence" value="ECO:0007669"/>
    <property type="project" value="UniProtKB-KW"/>
</dbReference>
<sequence>MLQHLRSASRALLPLGLRSSIMCRSYHPESCGIIISQEVKEALSSHQPVVALESTIITHGMPYPQNLETAMKVEEIIRKEGAVPATIAIIKGQVYAGLSHEQLHVLAAQKDPCVKTSRRDFPYVLAKKINIPIFVTGGIGGVHRGAESTLDISADLTELGRTPVTVVSAGVKSILDVGRTLEYLETQVLGPDSKFPDFFTRDSGYDAPCHVESPALAALLMQKRAELDINSGMLIAVPIPKEHEAEGQQIKDAIEEAVKEAESAVRGRDVTPFILRRVFEITGGQSLNTTSSLAYTDIALIENNAKAGAQIAMEYAKLLTPSSSFIPPIHPTNKKSQLSEVDGRPVRSKGDG</sequence>
<dbReference type="GO" id="GO:0016798">
    <property type="term" value="F:hydrolase activity, acting on glycosyl bonds"/>
    <property type="evidence" value="ECO:0007669"/>
    <property type="project" value="UniProtKB-KW"/>
</dbReference>
<keyword evidence="4" id="KW-0456">Lyase</keyword>
<gene>
    <name evidence="7" type="primary">psuG-L</name>
    <name evidence="7" type="ORF">Hamer_G004543</name>
</gene>
<feature type="region of interest" description="Disordered" evidence="6">
    <location>
        <begin position="327"/>
        <end position="352"/>
    </location>
</feature>
<keyword evidence="1" id="KW-0479">Metal-binding</keyword>
<accession>A0A8J5MTI6</accession>
<evidence type="ECO:0000313" key="8">
    <source>
        <dbReference type="Proteomes" id="UP000747542"/>
    </source>
</evidence>
<dbReference type="Pfam" id="PF04227">
    <property type="entry name" value="Indigoidine_A"/>
    <property type="match status" value="1"/>
</dbReference>
<keyword evidence="2" id="KW-0378">Hydrolase</keyword>
<proteinExistence type="predicted"/>
<dbReference type="PANTHER" id="PTHR42909">
    <property type="entry name" value="ZGC:136858"/>
    <property type="match status" value="1"/>
</dbReference>
<evidence type="ECO:0000256" key="3">
    <source>
        <dbReference type="ARBA" id="ARBA00023211"/>
    </source>
</evidence>
<dbReference type="SUPFAM" id="SSF110581">
    <property type="entry name" value="Indigoidine synthase A-like"/>
    <property type="match status" value="1"/>
</dbReference>
<keyword evidence="3" id="KW-0464">Manganese</keyword>
<protein>
    <submittedName>
        <fullName evidence="7">Pseudouridine-5'-phosphate glycosidase-like</fullName>
    </submittedName>
</protein>
<dbReference type="AlphaFoldDB" id="A0A8J5MTI6"/>
<evidence type="ECO:0000256" key="1">
    <source>
        <dbReference type="ARBA" id="ARBA00022723"/>
    </source>
</evidence>
<dbReference type="InterPro" id="IPR007342">
    <property type="entry name" value="PsuG"/>
</dbReference>
<dbReference type="Gene3D" id="3.40.1790.10">
    <property type="entry name" value="Indigoidine synthase domain"/>
    <property type="match status" value="1"/>
</dbReference>